<accession>A0A0F9UKE0</accession>
<name>A0A0F9UKE0_9ZZZZ</name>
<organism evidence="1">
    <name type="scientific">marine sediment metagenome</name>
    <dbReference type="NCBI Taxonomy" id="412755"/>
    <lineage>
        <taxon>unclassified sequences</taxon>
        <taxon>metagenomes</taxon>
        <taxon>ecological metagenomes</taxon>
    </lineage>
</organism>
<gene>
    <name evidence="1" type="ORF">LCGC14_0195580</name>
</gene>
<dbReference type="EMBL" id="LAZR01000084">
    <property type="protein sequence ID" value="KKN93725.1"/>
    <property type="molecule type" value="Genomic_DNA"/>
</dbReference>
<dbReference type="AlphaFoldDB" id="A0A0F9UKE0"/>
<reference evidence="1" key="1">
    <citation type="journal article" date="2015" name="Nature">
        <title>Complex archaea that bridge the gap between prokaryotes and eukaryotes.</title>
        <authorList>
            <person name="Spang A."/>
            <person name="Saw J.H."/>
            <person name="Jorgensen S.L."/>
            <person name="Zaremba-Niedzwiedzka K."/>
            <person name="Martijn J."/>
            <person name="Lind A.E."/>
            <person name="van Eijk R."/>
            <person name="Schleper C."/>
            <person name="Guy L."/>
            <person name="Ettema T.J."/>
        </authorList>
    </citation>
    <scope>NUCLEOTIDE SEQUENCE</scope>
</reference>
<comment type="caution">
    <text evidence="1">The sequence shown here is derived from an EMBL/GenBank/DDBJ whole genome shotgun (WGS) entry which is preliminary data.</text>
</comment>
<proteinExistence type="predicted"/>
<protein>
    <submittedName>
        <fullName evidence="1">Uncharacterized protein</fullName>
    </submittedName>
</protein>
<sequence length="486" mass="57494">MSWRNRLSDKMILNIITYEDDRYILHDIIMELYVNKSKLYLVYHAVDELQRGIGKWRPEDEKILIPILKKLFIDLREGDYTDSDRSIAISLMRLIVSFMGIHAKKKPIQDLFAEIAGFNQDEVFDYGRYYPENDLTRLMTTCAEKLRSNSKIMSAYENCGKSSEQRIIILSQLKRKTPQFWKQFANKTSDKNVWGFMVSQIKDEKMMLEVLEKIPKSGYRWSVFNAIQKAVANFSAEQINYLLMNANNWMIQKALLSLSDSFTLTKGILLKTNSIIVRQTAFARLSDFGKNTIDHDLLRHLAKTKKFNRLWDKIIPRLRKDRYELYKFMLEHEKLEEKRPWYYNDLMKKMIDNFPDDQAETDELALIIYDHSYEYGHLWTLVSAFRKMPKDADRIVKFIAQTHSRYAGHILHDEDYEVMSAFVVKQDIEYVASVMELIGLRNRDAELWTKVTAELPLEELQTLILMSENVSDTISYRKQLKIRLEN</sequence>
<evidence type="ECO:0000313" key="1">
    <source>
        <dbReference type="EMBL" id="KKN93725.1"/>
    </source>
</evidence>